<accession>A0ABS4LGV0</accession>
<keyword evidence="2" id="KW-1185">Reference proteome</keyword>
<comment type="caution">
    <text evidence="1">The sequence shown here is derived from an EMBL/GenBank/DDBJ whole genome shotgun (WGS) entry which is preliminary data.</text>
</comment>
<dbReference type="EMBL" id="JAGGLQ010000022">
    <property type="protein sequence ID" value="MBP2041266.1"/>
    <property type="molecule type" value="Genomic_DNA"/>
</dbReference>
<dbReference type="RefSeq" id="WP_189968990.1">
    <property type="nucleotide sequence ID" value="NZ_BMVL01000005.1"/>
</dbReference>
<protein>
    <submittedName>
        <fullName evidence="1">Uncharacterized protein</fullName>
    </submittedName>
</protein>
<gene>
    <name evidence="1" type="ORF">J2Z77_007123</name>
</gene>
<evidence type="ECO:0000313" key="1">
    <source>
        <dbReference type="EMBL" id="MBP2041266.1"/>
    </source>
</evidence>
<dbReference type="Proteomes" id="UP001519310">
    <property type="component" value="Unassembled WGS sequence"/>
</dbReference>
<evidence type="ECO:0000313" key="2">
    <source>
        <dbReference type="Proteomes" id="UP001519310"/>
    </source>
</evidence>
<proteinExistence type="predicted"/>
<reference evidence="1 2" key="1">
    <citation type="submission" date="2021-03" db="EMBL/GenBank/DDBJ databases">
        <title>Genomic Encyclopedia of Type Strains, Phase IV (KMG-IV): sequencing the most valuable type-strain genomes for metagenomic binning, comparative biology and taxonomic classification.</title>
        <authorList>
            <person name="Goeker M."/>
        </authorList>
    </citation>
    <scope>NUCLEOTIDE SEQUENCE [LARGE SCALE GENOMIC DNA]</scope>
    <source>
        <strain evidence="1 2">DSM 40526</strain>
    </source>
</reference>
<sequence>MTEVNTNPGRTRRCGWPRRTGTLRAELEKRYRDLEERVDRFQRLLRF</sequence>
<name>A0ABS4LGV0_STRAV</name>
<organism evidence="1 2">
    <name type="scientific">Streptomyces avidinii</name>
    <dbReference type="NCBI Taxonomy" id="1895"/>
    <lineage>
        <taxon>Bacteria</taxon>
        <taxon>Bacillati</taxon>
        <taxon>Actinomycetota</taxon>
        <taxon>Actinomycetes</taxon>
        <taxon>Kitasatosporales</taxon>
        <taxon>Streptomycetaceae</taxon>
        <taxon>Streptomyces</taxon>
    </lineage>
</organism>